<feature type="signal peptide" evidence="11">
    <location>
        <begin position="1"/>
        <end position="18"/>
    </location>
</feature>
<accession>A0A484BYF4</accession>
<evidence type="ECO:0000256" key="4">
    <source>
        <dbReference type="ARBA" id="ARBA00020365"/>
    </source>
</evidence>
<dbReference type="InterPro" id="IPR010892">
    <property type="entry name" value="Spp-24"/>
</dbReference>
<name>A0A484BYF4_PERFV</name>
<feature type="chain" id="PRO_5019733624" description="Secreted phosphoprotein 24" evidence="11">
    <location>
        <begin position="19"/>
        <end position="183"/>
    </location>
</feature>
<dbReference type="Pfam" id="PF07448">
    <property type="entry name" value="Spp-24"/>
    <property type="match status" value="1"/>
</dbReference>
<reference evidence="12 13" key="1">
    <citation type="submission" date="2019-01" db="EMBL/GenBank/DDBJ databases">
        <title>A chromosome-scale genome assembly of the yellow perch, Perca flavescens.</title>
        <authorList>
            <person name="Feron R."/>
            <person name="Morvezen R."/>
            <person name="Bestin A."/>
            <person name="Haffray P."/>
            <person name="Klopp C."/>
            <person name="Zahm M."/>
            <person name="Cabau C."/>
            <person name="Roques C."/>
            <person name="Donnadieu C."/>
            <person name="Bouchez O."/>
            <person name="Christie M."/>
            <person name="Larson W."/>
            <person name="Guiguen Y."/>
        </authorList>
    </citation>
    <scope>NUCLEOTIDE SEQUENCE [LARGE SCALE GENOMIC DNA]</scope>
    <source>
        <strain evidence="12">YP-PL-M2</strain>
        <tissue evidence="12">Blood</tissue>
    </source>
</reference>
<evidence type="ECO:0000256" key="7">
    <source>
        <dbReference type="ARBA" id="ARBA00022729"/>
    </source>
</evidence>
<comment type="similarity">
    <text evidence="3">Belongs to the SPP2 family.</text>
</comment>
<comment type="function">
    <text evidence="1">Could coordinate an aspect of bone turnover.</text>
</comment>
<dbReference type="PANTHER" id="PTHR15444">
    <property type="entry name" value="SECRETED PHOSPHOPROTEIN 24"/>
    <property type="match status" value="1"/>
</dbReference>
<dbReference type="GO" id="GO:0046849">
    <property type="term" value="P:bone remodeling"/>
    <property type="evidence" value="ECO:0007669"/>
    <property type="project" value="InterPro"/>
</dbReference>
<dbReference type="InterPro" id="IPR046350">
    <property type="entry name" value="Cystatin_sf"/>
</dbReference>
<comment type="subcellular location">
    <subcellularLocation>
        <location evidence="2">Secreted</location>
    </subcellularLocation>
</comment>
<evidence type="ECO:0000256" key="1">
    <source>
        <dbReference type="ARBA" id="ARBA00002371"/>
    </source>
</evidence>
<evidence type="ECO:0000256" key="5">
    <source>
        <dbReference type="ARBA" id="ARBA00022525"/>
    </source>
</evidence>
<evidence type="ECO:0000313" key="13">
    <source>
        <dbReference type="Proteomes" id="UP000295070"/>
    </source>
</evidence>
<keyword evidence="7 11" id="KW-0732">Signal</keyword>
<comment type="caution">
    <text evidence="12">The sequence shown here is derived from an EMBL/GenBank/DDBJ whole genome shotgun (WGS) entry which is preliminary data.</text>
</comment>
<keyword evidence="13" id="KW-1185">Reference proteome</keyword>
<evidence type="ECO:0000256" key="9">
    <source>
        <dbReference type="ARBA" id="ARBA00029627"/>
    </source>
</evidence>
<feature type="region of interest" description="Disordered" evidence="10">
    <location>
        <begin position="147"/>
        <end position="183"/>
    </location>
</feature>
<evidence type="ECO:0000256" key="10">
    <source>
        <dbReference type="SAM" id="MobiDB-lite"/>
    </source>
</evidence>
<gene>
    <name evidence="12" type="ORF">EPR50_G00237690</name>
</gene>
<evidence type="ECO:0000313" key="12">
    <source>
        <dbReference type="EMBL" id="TDG96229.1"/>
    </source>
</evidence>
<proteinExistence type="inferred from homology"/>
<dbReference type="Proteomes" id="UP000295070">
    <property type="component" value="Chromosome 24"/>
</dbReference>
<dbReference type="STRING" id="8167.A0A484BYF4"/>
<evidence type="ECO:0000256" key="11">
    <source>
        <dbReference type="SAM" id="SignalP"/>
    </source>
</evidence>
<keyword evidence="8" id="KW-1015">Disulfide bond</keyword>
<dbReference type="PANTHER" id="PTHR15444:SF4">
    <property type="entry name" value="SECRETED PHOSPHOPROTEIN 24"/>
    <property type="match status" value="1"/>
</dbReference>
<keyword evidence="5" id="KW-0964">Secreted</keyword>
<protein>
    <recommendedName>
        <fullName evidence="4">Secreted phosphoprotein 24</fullName>
    </recommendedName>
    <alternativeName>
        <fullName evidence="9">Secreted phosphoprotein 2</fullName>
    </alternativeName>
</protein>
<evidence type="ECO:0000256" key="3">
    <source>
        <dbReference type="ARBA" id="ARBA00008576"/>
    </source>
</evidence>
<evidence type="ECO:0000256" key="2">
    <source>
        <dbReference type="ARBA" id="ARBA00004613"/>
    </source>
</evidence>
<dbReference type="GO" id="GO:0005576">
    <property type="term" value="C:extracellular region"/>
    <property type="evidence" value="ECO:0007669"/>
    <property type="project" value="UniProtKB-SubCell"/>
</dbReference>
<evidence type="ECO:0000256" key="8">
    <source>
        <dbReference type="ARBA" id="ARBA00023157"/>
    </source>
</evidence>
<dbReference type="AlphaFoldDB" id="A0A484BYF4"/>
<sequence>MKFYVLLLALLQSLGCSGVPLYTSELESMASRGLGAALAEVNSVYAVNHLYRVTQSSVKRVISVGINTADLVMVFGIKETECLKASTHDPQTCAFRPGFFVPSSSCSSRVQMLDTSTQVLSLSCGHDSSSSSESSEEKFSRGRYQFNISFGNRDPAPAPTAPSVQPGRSLHKQRAEIWNNSLE</sequence>
<evidence type="ECO:0000256" key="6">
    <source>
        <dbReference type="ARBA" id="ARBA00022553"/>
    </source>
</evidence>
<organism evidence="12 13">
    <name type="scientific">Perca flavescens</name>
    <name type="common">American yellow perch</name>
    <name type="synonym">Morone flavescens</name>
    <dbReference type="NCBI Taxonomy" id="8167"/>
    <lineage>
        <taxon>Eukaryota</taxon>
        <taxon>Metazoa</taxon>
        <taxon>Chordata</taxon>
        <taxon>Craniata</taxon>
        <taxon>Vertebrata</taxon>
        <taxon>Euteleostomi</taxon>
        <taxon>Actinopterygii</taxon>
        <taxon>Neopterygii</taxon>
        <taxon>Teleostei</taxon>
        <taxon>Neoteleostei</taxon>
        <taxon>Acanthomorphata</taxon>
        <taxon>Eupercaria</taxon>
        <taxon>Perciformes</taxon>
        <taxon>Percoidei</taxon>
        <taxon>Percidae</taxon>
        <taxon>Percinae</taxon>
        <taxon>Perca</taxon>
    </lineage>
</organism>
<dbReference type="Gene3D" id="3.10.450.10">
    <property type="match status" value="1"/>
</dbReference>
<dbReference type="SUPFAM" id="SSF54403">
    <property type="entry name" value="Cystatin/monellin"/>
    <property type="match status" value="1"/>
</dbReference>
<keyword evidence="6" id="KW-0597">Phosphoprotein</keyword>
<dbReference type="EMBL" id="SCKG01000024">
    <property type="protein sequence ID" value="TDG96229.1"/>
    <property type="molecule type" value="Genomic_DNA"/>
</dbReference>